<name>A0A5A7Q2U6_STRAF</name>
<feature type="region of interest" description="Disordered" evidence="1">
    <location>
        <begin position="1"/>
        <end position="36"/>
    </location>
</feature>
<evidence type="ECO:0000313" key="3">
    <source>
        <dbReference type="Proteomes" id="UP000325081"/>
    </source>
</evidence>
<dbReference type="Proteomes" id="UP000325081">
    <property type="component" value="Unassembled WGS sequence"/>
</dbReference>
<gene>
    <name evidence="2" type="ORF">STAS_15770</name>
</gene>
<evidence type="ECO:0000256" key="1">
    <source>
        <dbReference type="SAM" id="MobiDB-lite"/>
    </source>
</evidence>
<accession>A0A5A7Q2U6</accession>
<proteinExistence type="predicted"/>
<sequence length="208" mass="22612">MIDSNSPKEINPPKSLALNSKSVQPNPIPPPQTAVPPQALQEVSKMMEIDPNALPLIVSQNRNSNDCLPESSVIKAKRWKRSSQKVGRLQRSPTPIIIVEPTKAAADSGLRSSSTPQPSRMLFLSDAAEGCWINAALPLTICYSGGVLLAGCGSCGQWWCREGRGSVDGSGPSRLRRIWLWRSELGTLPLQLGILDCDLLRILGRPLR</sequence>
<protein>
    <submittedName>
        <fullName evidence="2">SWAP (Suppressor-of-White-APricot)/surpdomain-containing protein</fullName>
    </submittedName>
</protein>
<dbReference type="EMBL" id="BKCP01005583">
    <property type="protein sequence ID" value="GER39168.1"/>
    <property type="molecule type" value="Genomic_DNA"/>
</dbReference>
<dbReference type="AlphaFoldDB" id="A0A5A7Q2U6"/>
<reference evidence="3" key="1">
    <citation type="journal article" date="2019" name="Curr. Biol.">
        <title>Genome Sequence of Striga asiatica Provides Insight into the Evolution of Plant Parasitism.</title>
        <authorList>
            <person name="Yoshida S."/>
            <person name="Kim S."/>
            <person name="Wafula E.K."/>
            <person name="Tanskanen J."/>
            <person name="Kim Y.M."/>
            <person name="Honaas L."/>
            <person name="Yang Z."/>
            <person name="Spallek T."/>
            <person name="Conn C.E."/>
            <person name="Ichihashi Y."/>
            <person name="Cheong K."/>
            <person name="Cui S."/>
            <person name="Der J.P."/>
            <person name="Gundlach H."/>
            <person name="Jiao Y."/>
            <person name="Hori C."/>
            <person name="Ishida J.K."/>
            <person name="Kasahara H."/>
            <person name="Kiba T."/>
            <person name="Kim M.S."/>
            <person name="Koo N."/>
            <person name="Laohavisit A."/>
            <person name="Lee Y.H."/>
            <person name="Lumba S."/>
            <person name="McCourt P."/>
            <person name="Mortimer J.C."/>
            <person name="Mutuku J.M."/>
            <person name="Nomura T."/>
            <person name="Sasaki-Sekimoto Y."/>
            <person name="Seto Y."/>
            <person name="Wang Y."/>
            <person name="Wakatake T."/>
            <person name="Sakakibara H."/>
            <person name="Demura T."/>
            <person name="Yamaguchi S."/>
            <person name="Yoneyama K."/>
            <person name="Manabe R.I."/>
            <person name="Nelson D.C."/>
            <person name="Schulman A.H."/>
            <person name="Timko M.P."/>
            <person name="dePamphilis C.W."/>
            <person name="Choi D."/>
            <person name="Shirasu K."/>
        </authorList>
    </citation>
    <scope>NUCLEOTIDE SEQUENCE [LARGE SCALE GENOMIC DNA]</scope>
    <source>
        <strain evidence="3">cv. UVA1</strain>
    </source>
</reference>
<evidence type="ECO:0000313" key="2">
    <source>
        <dbReference type="EMBL" id="GER39168.1"/>
    </source>
</evidence>
<organism evidence="2 3">
    <name type="scientific">Striga asiatica</name>
    <name type="common">Asiatic witchweed</name>
    <name type="synonym">Buchnera asiatica</name>
    <dbReference type="NCBI Taxonomy" id="4170"/>
    <lineage>
        <taxon>Eukaryota</taxon>
        <taxon>Viridiplantae</taxon>
        <taxon>Streptophyta</taxon>
        <taxon>Embryophyta</taxon>
        <taxon>Tracheophyta</taxon>
        <taxon>Spermatophyta</taxon>
        <taxon>Magnoliopsida</taxon>
        <taxon>eudicotyledons</taxon>
        <taxon>Gunneridae</taxon>
        <taxon>Pentapetalae</taxon>
        <taxon>asterids</taxon>
        <taxon>lamiids</taxon>
        <taxon>Lamiales</taxon>
        <taxon>Orobanchaceae</taxon>
        <taxon>Buchnereae</taxon>
        <taxon>Striga</taxon>
    </lineage>
</organism>
<keyword evidence="3" id="KW-1185">Reference proteome</keyword>
<comment type="caution">
    <text evidence="2">The sequence shown here is derived from an EMBL/GenBank/DDBJ whole genome shotgun (WGS) entry which is preliminary data.</text>
</comment>